<dbReference type="InterPro" id="IPR008758">
    <property type="entry name" value="Peptidase_S28"/>
</dbReference>
<comment type="subunit">
    <text evidence="3">Homodimer.</text>
</comment>
<dbReference type="RefSeq" id="XP_038055559.1">
    <property type="nucleotide sequence ID" value="XM_038199631.1"/>
</dbReference>
<dbReference type="PANTHER" id="PTHR11010">
    <property type="entry name" value="PROTEASE S28 PRO-X CARBOXYPEPTIDASE-RELATED"/>
    <property type="match status" value="1"/>
</dbReference>
<keyword evidence="8" id="KW-0865">Zymogen</keyword>
<evidence type="ECO:0000256" key="5">
    <source>
        <dbReference type="ARBA" id="ARBA00022670"/>
    </source>
</evidence>
<dbReference type="EnsemblMetazoa" id="XM_038199631.1">
    <property type="protein sequence ID" value="XP_038055559.1"/>
    <property type="gene ID" value="LOC119727647"/>
</dbReference>
<evidence type="ECO:0000256" key="15">
    <source>
        <dbReference type="ARBA" id="ARBA00073691"/>
    </source>
</evidence>
<evidence type="ECO:0000256" key="1">
    <source>
        <dbReference type="ARBA" id="ARBA00004371"/>
    </source>
</evidence>
<keyword evidence="10" id="KW-0325">Glycoprotein</keyword>
<evidence type="ECO:0000256" key="6">
    <source>
        <dbReference type="ARBA" id="ARBA00022729"/>
    </source>
</evidence>
<evidence type="ECO:0000256" key="2">
    <source>
        <dbReference type="ARBA" id="ARBA00011079"/>
    </source>
</evidence>
<comment type="function">
    <text evidence="13">Cleaves C-terminal amino acids linked to proline in peptides such as angiotensin II, III and des-Arg9-bradykinin. This cleavage occurs at acidic pH, but enzymatic activity is retained with some substrates at neutral pH.</text>
</comment>
<evidence type="ECO:0000256" key="14">
    <source>
        <dbReference type="ARBA" id="ARBA00066456"/>
    </source>
</evidence>
<evidence type="ECO:0000256" key="3">
    <source>
        <dbReference type="ARBA" id="ARBA00011738"/>
    </source>
</evidence>
<evidence type="ECO:0000256" key="12">
    <source>
        <dbReference type="ARBA" id="ARBA00052013"/>
    </source>
</evidence>
<dbReference type="InterPro" id="IPR042269">
    <property type="entry name" value="Ser_carbopepase_S28_SKS"/>
</dbReference>
<evidence type="ECO:0000256" key="16">
    <source>
        <dbReference type="ARBA" id="ARBA00076475"/>
    </source>
</evidence>
<feature type="chain" id="PRO_5037586442" description="Lysosomal Pro-X carboxypeptidase" evidence="18">
    <location>
        <begin position="24"/>
        <end position="505"/>
    </location>
</feature>
<keyword evidence="11" id="KW-0458">Lysosome</keyword>
<accession>A0A913ZVN2</accession>
<dbReference type="GO" id="GO:0004185">
    <property type="term" value="F:serine-type carboxypeptidase activity"/>
    <property type="evidence" value="ECO:0007669"/>
    <property type="project" value="UniProtKB-EC"/>
</dbReference>
<evidence type="ECO:0000256" key="8">
    <source>
        <dbReference type="ARBA" id="ARBA00023145"/>
    </source>
</evidence>
<comment type="catalytic activity">
    <reaction evidence="12">
        <text>Cleavage of a -Pro-|-Xaa bond to release a C-terminal amino acid.</text>
        <dbReference type="EC" id="3.4.16.2"/>
    </reaction>
</comment>
<evidence type="ECO:0000313" key="20">
    <source>
        <dbReference type="Proteomes" id="UP000887568"/>
    </source>
</evidence>
<evidence type="ECO:0000256" key="4">
    <source>
        <dbReference type="ARBA" id="ARBA00022645"/>
    </source>
</evidence>
<dbReference type="FunFam" id="1.20.120.980:FF:000002">
    <property type="entry name" value="lysosomal Pro-X carboxypeptidase"/>
    <property type="match status" value="1"/>
</dbReference>
<evidence type="ECO:0000256" key="17">
    <source>
        <dbReference type="ARBA" id="ARBA00076608"/>
    </source>
</evidence>
<dbReference type="AlphaFoldDB" id="A0A913ZVN2"/>
<keyword evidence="5" id="KW-0645">Protease</keyword>
<evidence type="ECO:0000256" key="9">
    <source>
        <dbReference type="ARBA" id="ARBA00023157"/>
    </source>
</evidence>
<dbReference type="OrthoDB" id="2130629at2759"/>
<dbReference type="GeneID" id="119727647"/>
<organism evidence="19 20">
    <name type="scientific">Patiria miniata</name>
    <name type="common">Bat star</name>
    <name type="synonym">Asterina miniata</name>
    <dbReference type="NCBI Taxonomy" id="46514"/>
    <lineage>
        <taxon>Eukaryota</taxon>
        <taxon>Metazoa</taxon>
        <taxon>Echinodermata</taxon>
        <taxon>Eleutherozoa</taxon>
        <taxon>Asterozoa</taxon>
        <taxon>Asteroidea</taxon>
        <taxon>Valvatacea</taxon>
        <taxon>Valvatida</taxon>
        <taxon>Asterinidae</taxon>
        <taxon>Patiria</taxon>
    </lineage>
</organism>
<dbReference type="GO" id="GO:0006508">
    <property type="term" value="P:proteolysis"/>
    <property type="evidence" value="ECO:0007669"/>
    <property type="project" value="UniProtKB-KW"/>
</dbReference>
<keyword evidence="7" id="KW-0378">Hydrolase</keyword>
<keyword evidence="20" id="KW-1185">Reference proteome</keyword>
<sequence>MRTFHRTLLAVCAVLAALCTVSCTEQFHSRRIRRPVGLGLGLRAKSTAGMQCPDNKCRIYETYYIEQKIDHYGFINDDTFKMRYLVAQQYWDKNGGPIFFYTGNEGDITWFCDNTGFMWDIAPEFKAMLVFAEHRYYGESLPYGKESYMDREHLGYLTSEQALADYAVLIKYIKSSIPGAASSPVVAFGGSYGGMLAAWMRMKYPDAVVGSIAASAPIWSLNNLTNCNTQFTIITKDFTEVSPTCSKTIRASWAVIDKFGLTAEGKEQLRTSLRLCSPVLTGDDVAVIKDWLTETWFNLAMVDYPYNASFLEPLPAFPIEVVCSHIKSANATGVALLEELAEAVNVYYNYTGSAKCFNTSQTATGSLGDKGWGFQACTEMVMPSCMDGKQDMFEPSPWVYEAYVKECQADWNVTPRPDWPIVQYWGKNISAASNIVFSNGLLDPWSAGGVLKSISDTVVAVIIPEGAHHLDLRSHNKDDPPSVIAARNTEKANIKKWIAKAHGNL</sequence>
<dbReference type="GO" id="GO:0005764">
    <property type="term" value="C:lysosome"/>
    <property type="evidence" value="ECO:0007669"/>
    <property type="project" value="UniProtKB-SubCell"/>
</dbReference>
<dbReference type="Gene3D" id="3.40.50.1820">
    <property type="entry name" value="alpha/beta hydrolase"/>
    <property type="match status" value="1"/>
</dbReference>
<dbReference type="Gene3D" id="1.20.120.980">
    <property type="entry name" value="Serine carboxypeptidase S28, SKS domain"/>
    <property type="match status" value="1"/>
</dbReference>
<evidence type="ECO:0000313" key="19">
    <source>
        <dbReference type="EnsemblMetazoa" id="XP_038055559.1"/>
    </source>
</evidence>
<keyword evidence="9" id="KW-1015">Disulfide bond</keyword>
<dbReference type="GO" id="GO:0043535">
    <property type="term" value="P:regulation of blood vessel endothelial cell migration"/>
    <property type="evidence" value="ECO:0007669"/>
    <property type="project" value="TreeGrafter"/>
</dbReference>
<dbReference type="Proteomes" id="UP000887568">
    <property type="component" value="Unplaced"/>
</dbReference>
<dbReference type="GO" id="GO:0008239">
    <property type="term" value="F:dipeptidyl-peptidase activity"/>
    <property type="evidence" value="ECO:0007669"/>
    <property type="project" value="TreeGrafter"/>
</dbReference>
<reference evidence="19" key="1">
    <citation type="submission" date="2022-11" db="UniProtKB">
        <authorList>
            <consortium name="EnsemblMetazoa"/>
        </authorList>
    </citation>
    <scope>IDENTIFICATION</scope>
</reference>
<dbReference type="Pfam" id="PF05577">
    <property type="entry name" value="Peptidase_S28"/>
    <property type="match status" value="1"/>
</dbReference>
<comment type="similarity">
    <text evidence="2">Belongs to the peptidase S28 family.</text>
</comment>
<dbReference type="OMA" id="QTCNQMV"/>
<dbReference type="InterPro" id="IPR029058">
    <property type="entry name" value="AB_hydrolase_fold"/>
</dbReference>
<dbReference type="SUPFAM" id="SSF53474">
    <property type="entry name" value="alpha/beta-Hydrolases"/>
    <property type="match status" value="1"/>
</dbReference>
<proteinExistence type="inferred from homology"/>
<feature type="signal peptide" evidence="18">
    <location>
        <begin position="1"/>
        <end position="23"/>
    </location>
</feature>
<dbReference type="EC" id="3.4.16.2" evidence="14"/>
<keyword evidence="6 18" id="KW-0732">Signal</keyword>
<comment type="subcellular location">
    <subcellularLocation>
        <location evidence="1">Lysosome</location>
    </subcellularLocation>
</comment>
<evidence type="ECO:0000256" key="13">
    <source>
        <dbReference type="ARBA" id="ARBA00059701"/>
    </source>
</evidence>
<name>A0A913ZVN2_PATMI</name>
<evidence type="ECO:0000256" key="11">
    <source>
        <dbReference type="ARBA" id="ARBA00023228"/>
    </source>
</evidence>
<keyword evidence="4" id="KW-0121">Carboxypeptidase</keyword>
<dbReference type="PANTHER" id="PTHR11010:SF38">
    <property type="entry name" value="LYSOSOMAL PRO-X CARBOXYPEPTIDASE"/>
    <property type="match status" value="1"/>
</dbReference>
<protein>
    <recommendedName>
        <fullName evidence="15">Lysosomal Pro-X carboxypeptidase</fullName>
        <ecNumber evidence="14">3.4.16.2</ecNumber>
    </recommendedName>
    <alternativeName>
        <fullName evidence="17">Proline carboxypeptidase</fullName>
    </alternativeName>
    <alternativeName>
        <fullName evidence="16">Prolylcarboxypeptidase</fullName>
    </alternativeName>
</protein>
<evidence type="ECO:0000256" key="18">
    <source>
        <dbReference type="SAM" id="SignalP"/>
    </source>
</evidence>
<evidence type="ECO:0000256" key="10">
    <source>
        <dbReference type="ARBA" id="ARBA00023180"/>
    </source>
</evidence>
<dbReference type="GO" id="GO:0003085">
    <property type="term" value="P:negative regulation of systemic arterial blood pressure"/>
    <property type="evidence" value="ECO:0007669"/>
    <property type="project" value="TreeGrafter"/>
</dbReference>
<evidence type="ECO:0000256" key="7">
    <source>
        <dbReference type="ARBA" id="ARBA00022801"/>
    </source>
</evidence>